<comment type="caution">
    <text evidence="1">The sequence shown here is derived from an EMBL/GenBank/DDBJ whole genome shotgun (WGS) entry which is preliminary data.</text>
</comment>
<protein>
    <submittedName>
        <fullName evidence="1">DUF2291 family protein</fullName>
    </submittedName>
</protein>
<dbReference type="InterPro" id="IPR014582">
    <property type="entry name" value="UCP033535_lipo"/>
</dbReference>
<organism evidence="1 2">
    <name type="scientific">Falsochrobactrum tianjinense</name>
    <dbReference type="NCBI Taxonomy" id="2706015"/>
    <lineage>
        <taxon>Bacteria</taxon>
        <taxon>Pseudomonadati</taxon>
        <taxon>Pseudomonadota</taxon>
        <taxon>Alphaproteobacteria</taxon>
        <taxon>Hyphomicrobiales</taxon>
        <taxon>Brucellaceae</taxon>
        <taxon>Falsochrobactrum</taxon>
    </lineage>
</organism>
<dbReference type="Proteomes" id="UP000752297">
    <property type="component" value="Unassembled WGS sequence"/>
</dbReference>
<sequence length="214" mass="22875">MSVLKSGSIFLLACGIALSGCKIVKTPTAEDVAETRGNGFDPDRSVAEIWESKVVPYFSGKTATLDEVLTAAHANADAAGAQYGHREEQGNAPWTFIAVVDGTVVGAETKSRAAYIDVDANGDGKADARIQIGPTIRGTAIRDSLDFVSFNEFRNQIEWAQFGKSFNTRVNDEVLSKLPRDSLTGKKVKARGAFQMPSKGKLPLVAPIALSLEN</sequence>
<gene>
    <name evidence="1" type="ORF">KUG47_08000</name>
</gene>
<evidence type="ECO:0000313" key="2">
    <source>
        <dbReference type="Proteomes" id="UP000752297"/>
    </source>
</evidence>
<name>A0A949PLU6_9HYPH</name>
<evidence type="ECO:0000313" key="1">
    <source>
        <dbReference type="EMBL" id="MBV2143438.1"/>
    </source>
</evidence>
<dbReference type="EMBL" id="JAHRVA010000003">
    <property type="protein sequence ID" value="MBV2143438.1"/>
    <property type="molecule type" value="Genomic_DNA"/>
</dbReference>
<dbReference type="AlphaFoldDB" id="A0A949PLU6"/>
<dbReference type="PROSITE" id="PS51257">
    <property type="entry name" value="PROKAR_LIPOPROTEIN"/>
    <property type="match status" value="1"/>
</dbReference>
<proteinExistence type="predicted"/>
<dbReference type="RefSeq" id="WP_217677449.1">
    <property type="nucleotide sequence ID" value="NZ_JAHRVA010000003.1"/>
</dbReference>
<keyword evidence="2" id="KW-1185">Reference proteome</keyword>
<accession>A0A949PLU6</accession>
<reference evidence="1 2" key="1">
    <citation type="submission" date="2021-06" db="EMBL/GenBank/DDBJ databases">
        <title>Falsochrobactrum tianjin sp.nov., a new petroleum-degrading bacteria isolated from oily soils.</title>
        <authorList>
            <person name="Chen G."/>
            <person name="Chen H."/>
            <person name="Tian J."/>
            <person name="Qing J."/>
            <person name="Zhong L."/>
            <person name="Ma W."/>
            <person name="Song Y."/>
            <person name="Cui X."/>
            <person name="Yan B."/>
        </authorList>
    </citation>
    <scope>NUCLEOTIDE SEQUENCE [LARGE SCALE GENOMIC DNA]</scope>
    <source>
        <strain evidence="1 2">TDYN1</strain>
    </source>
</reference>
<dbReference type="Pfam" id="PF10054">
    <property type="entry name" value="DUF2291"/>
    <property type="match status" value="1"/>
</dbReference>
<dbReference type="PIRSF" id="PIRSF033535">
    <property type="entry name" value="UCP033535_plp"/>
    <property type="match status" value="1"/>
</dbReference>